<gene>
    <name evidence="1" type="ORF">ACFSE1_00125</name>
</gene>
<protein>
    <recommendedName>
        <fullName evidence="3">DUF4347 domain-containing protein</fullName>
    </recommendedName>
</protein>
<name>A0ABW4LXR0_9HYPH</name>
<accession>A0ABW4LXR0</accession>
<dbReference type="EMBL" id="JBHUEQ010000002">
    <property type="protein sequence ID" value="MFD1743860.1"/>
    <property type="molecule type" value="Genomic_DNA"/>
</dbReference>
<reference evidence="2" key="1">
    <citation type="journal article" date="2019" name="Int. J. Syst. Evol. Microbiol.">
        <title>The Global Catalogue of Microorganisms (GCM) 10K type strain sequencing project: providing services to taxonomists for standard genome sequencing and annotation.</title>
        <authorList>
            <consortium name="The Broad Institute Genomics Platform"/>
            <consortium name="The Broad Institute Genome Sequencing Center for Infectious Disease"/>
            <person name="Wu L."/>
            <person name="Ma J."/>
        </authorList>
    </citation>
    <scope>NUCLEOTIDE SEQUENCE [LARGE SCALE GENOMIC DNA]</scope>
    <source>
        <strain evidence="2">CG52</strain>
    </source>
</reference>
<keyword evidence="2" id="KW-1185">Reference proteome</keyword>
<dbReference type="RefSeq" id="WP_377394764.1">
    <property type="nucleotide sequence ID" value="NZ_JBHUEQ010000002.1"/>
</dbReference>
<proteinExistence type="predicted"/>
<evidence type="ECO:0008006" key="3">
    <source>
        <dbReference type="Google" id="ProtNLM"/>
    </source>
</evidence>
<comment type="caution">
    <text evidence="1">The sequence shown here is derived from an EMBL/GenBank/DDBJ whole genome shotgun (WGS) entry which is preliminary data.</text>
</comment>
<dbReference type="Proteomes" id="UP001597322">
    <property type="component" value="Unassembled WGS sequence"/>
</dbReference>
<sequence>MLVYLNVAKPGPIAADLLEALQEYYKTSPPVEFHTLDTDEMTPENSKRGEDLVFVTHGNTHKFGGHDAEAFFELLQSKGFQNGSFEKIYLIACQAGAQAQDNSILDNFARSFWDVLRSNYFDVKLYAPRGTVVFNRPSNTFYIKPSPQARHDAPPDRNYNLKEGMLLVMQGSQKPLK</sequence>
<organism evidence="1 2">
    <name type="scientific">Rhizobium helianthi</name>
    <dbReference type="NCBI Taxonomy" id="1132695"/>
    <lineage>
        <taxon>Bacteria</taxon>
        <taxon>Pseudomonadati</taxon>
        <taxon>Pseudomonadota</taxon>
        <taxon>Alphaproteobacteria</taxon>
        <taxon>Hyphomicrobiales</taxon>
        <taxon>Rhizobiaceae</taxon>
        <taxon>Rhizobium/Agrobacterium group</taxon>
        <taxon>Rhizobium</taxon>
    </lineage>
</organism>
<evidence type="ECO:0000313" key="2">
    <source>
        <dbReference type="Proteomes" id="UP001597322"/>
    </source>
</evidence>
<evidence type="ECO:0000313" key="1">
    <source>
        <dbReference type="EMBL" id="MFD1743860.1"/>
    </source>
</evidence>